<gene>
    <name evidence="2" type="ORF">NCTC13337_01734</name>
</gene>
<dbReference type="PROSITE" id="PS50943">
    <property type="entry name" value="HTH_CROC1"/>
    <property type="match status" value="1"/>
</dbReference>
<dbReference type="PANTHER" id="PTHR40275">
    <property type="entry name" value="SSL7038 PROTEIN"/>
    <property type="match status" value="1"/>
</dbReference>
<dbReference type="RefSeq" id="WP_072577436.1">
    <property type="nucleotide sequence ID" value="NZ_LWHB01000175.1"/>
</dbReference>
<dbReference type="Proteomes" id="UP000254601">
    <property type="component" value="Unassembled WGS sequence"/>
</dbReference>
<dbReference type="CDD" id="cd00093">
    <property type="entry name" value="HTH_XRE"/>
    <property type="match status" value="1"/>
</dbReference>
<evidence type="ECO:0000313" key="3">
    <source>
        <dbReference type="Proteomes" id="UP000254601"/>
    </source>
</evidence>
<dbReference type="Pfam" id="PF21716">
    <property type="entry name" value="dnstrm_HI1420"/>
    <property type="match status" value="1"/>
</dbReference>
<organism evidence="2 3">
    <name type="scientific">Suttonella ornithocola</name>
    <dbReference type="NCBI Taxonomy" id="279832"/>
    <lineage>
        <taxon>Bacteria</taxon>
        <taxon>Pseudomonadati</taxon>
        <taxon>Pseudomonadota</taxon>
        <taxon>Gammaproteobacteria</taxon>
        <taxon>Cardiobacteriales</taxon>
        <taxon>Cardiobacteriaceae</taxon>
        <taxon>Suttonella</taxon>
    </lineage>
</organism>
<dbReference type="OrthoDB" id="9798416at2"/>
<evidence type="ECO:0000313" key="2">
    <source>
        <dbReference type="EMBL" id="SUO96155.1"/>
    </source>
</evidence>
<proteinExistence type="predicted"/>
<evidence type="ECO:0000259" key="1">
    <source>
        <dbReference type="PROSITE" id="PS50943"/>
    </source>
</evidence>
<dbReference type="Gene3D" id="1.10.260.40">
    <property type="entry name" value="lambda repressor-like DNA-binding domains"/>
    <property type="match status" value="1"/>
</dbReference>
<dbReference type="EMBL" id="UHIC01000001">
    <property type="protein sequence ID" value="SUO96155.1"/>
    <property type="molecule type" value="Genomic_DNA"/>
</dbReference>
<dbReference type="InterPro" id="IPR001387">
    <property type="entry name" value="Cro/C1-type_HTH"/>
</dbReference>
<dbReference type="InterPro" id="IPR014057">
    <property type="entry name" value="HI1420"/>
</dbReference>
<dbReference type="SUPFAM" id="SSF47413">
    <property type="entry name" value="lambda repressor-like DNA-binding domains"/>
    <property type="match status" value="1"/>
</dbReference>
<dbReference type="AlphaFoldDB" id="A0A380MUA2"/>
<dbReference type="GO" id="GO:0003677">
    <property type="term" value="F:DNA binding"/>
    <property type="evidence" value="ECO:0007669"/>
    <property type="project" value="InterPro"/>
</dbReference>
<dbReference type="InterPro" id="IPR010982">
    <property type="entry name" value="Lambda_DNA-bd_dom_sf"/>
</dbReference>
<dbReference type="NCBIfam" id="TIGR02684">
    <property type="entry name" value="dnstrm_HI1420"/>
    <property type="match status" value="1"/>
</dbReference>
<dbReference type="PANTHER" id="PTHR40275:SF1">
    <property type="entry name" value="SSL7038 PROTEIN"/>
    <property type="match status" value="1"/>
</dbReference>
<accession>A0A380MUA2</accession>
<protein>
    <submittedName>
        <fullName evidence="2">Predicted transcriptional regulator</fullName>
    </submittedName>
</protein>
<reference evidence="2 3" key="1">
    <citation type="submission" date="2018-06" db="EMBL/GenBank/DDBJ databases">
        <authorList>
            <consortium name="Pathogen Informatics"/>
            <person name="Doyle S."/>
        </authorList>
    </citation>
    <scope>NUCLEOTIDE SEQUENCE [LARGE SCALE GENOMIC DNA]</scope>
    <source>
        <strain evidence="2 3">NCTC13337</strain>
    </source>
</reference>
<sequence length="116" mass="13104">MTKKYKVKDLPLFDPSEYLDDEESIAIYLDLTLKEANPSEFQHALGVVAKARGMTDIARKSGISREALYRALSNNSAPRFETIFKVMQALGLQLSIQQKTPEQKTAVEEEQIIETI</sequence>
<name>A0A380MUA2_9GAMM</name>
<feature type="domain" description="HTH cro/C1-type" evidence="1">
    <location>
        <begin position="54"/>
        <end position="97"/>
    </location>
</feature>
<keyword evidence="3" id="KW-1185">Reference proteome</keyword>